<dbReference type="STRING" id="7739.C3Z4R8"/>
<keyword evidence="1" id="KW-0175">Coiled coil</keyword>
<dbReference type="Gene3D" id="1.20.5.170">
    <property type="match status" value="1"/>
</dbReference>
<reference evidence="4" key="1">
    <citation type="journal article" date="2008" name="Nature">
        <title>The amphioxus genome and the evolution of the chordate karyotype.</title>
        <authorList>
            <consortium name="US DOE Joint Genome Institute (JGI-PGF)"/>
            <person name="Putnam N.H."/>
            <person name="Butts T."/>
            <person name="Ferrier D.E.K."/>
            <person name="Furlong R.F."/>
            <person name="Hellsten U."/>
            <person name="Kawashima T."/>
            <person name="Robinson-Rechavi M."/>
            <person name="Shoguchi E."/>
            <person name="Terry A."/>
            <person name="Yu J.-K."/>
            <person name="Benito-Gutierrez E.L."/>
            <person name="Dubchak I."/>
            <person name="Garcia-Fernandez J."/>
            <person name="Gibson-Brown J.J."/>
            <person name="Grigoriev I.V."/>
            <person name="Horton A.C."/>
            <person name="de Jong P.J."/>
            <person name="Jurka J."/>
            <person name="Kapitonov V.V."/>
            <person name="Kohara Y."/>
            <person name="Kuroki Y."/>
            <person name="Lindquist E."/>
            <person name="Lucas S."/>
            <person name="Osoegawa K."/>
            <person name="Pennacchio L.A."/>
            <person name="Salamov A.A."/>
            <person name="Satou Y."/>
            <person name="Sauka-Spengler T."/>
            <person name="Schmutz J."/>
            <person name="Shin-I T."/>
            <person name="Toyoda A."/>
            <person name="Bronner-Fraser M."/>
            <person name="Fujiyama A."/>
            <person name="Holland L.Z."/>
            <person name="Holland P.W.H."/>
            <person name="Satoh N."/>
            <person name="Rokhsar D.S."/>
        </authorList>
    </citation>
    <scope>NUCLEOTIDE SEQUENCE [LARGE SCALE GENOMIC DNA]</scope>
    <source>
        <strain evidence="4">S238N-H82</strain>
        <tissue evidence="4">Testes</tissue>
    </source>
</reference>
<evidence type="ECO:0000256" key="1">
    <source>
        <dbReference type="SAM" id="Coils"/>
    </source>
</evidence>
<evidence type="ECO:0000313" key="4">
    <source>
        <dbReference type="EMBL" id="EEN52507.1"/>
    </source>
</evidence>
<evidence type="ECO:0000259" key="3">
    <source>
        <dbReference type="Pfam" id="PF16808"/>
    </source>
</evidence>
<gene>
    <name evidence="4" type="ORF">BRAFLDRAFT_73839</name>
</gene>
<dbReference type="InParanoid" id="C3Z4R8"/>
<keyword evidence="2" id="KW-0812">Transmembrane</keyword>
<keyword evidence="2" id="KW-1133">Transmembrane helix</keyword>
<feature type="transmembrane region" description="Helical" evidence="2">
    <location>
        <begin position="111"/>
        <end position="130"/>
    </location>
</feature>
<feature type="domain" description="cGMP-dependent protein kinase N-terminal coiled-coil" evidence="3">
    <location>
        <begin position="202"/>
        <end position="236"/>
    </location>
</feature>
<evidence type="ECO:0000256" key="2">
    <source>
        <dbReference type="SAM" id="Phobius"/>
    </source>
</evidence>
<dbReference type="CDD" id="cd12085">
    <property type="entry name" value="DD_cGKI-alpha"/>
    <property type="match status" value="1"/>
</dbReference>
<name>C3Z4R8_BRAFL</name>
<dbReference type="CDD" id="cd12086">
    <property type="entry name" value="DD_cGKI-beta"/>
    <property type="match status" value="1"/>
</dbReference>
<dbReference type="Gene3D" id="1.20.5.490">
    <property type="entry name" value="Single helix bin"/>
    <property type="match status" value="1"/>
</dbReference>
<dbReference type="EMBL" id="GG666580">
    <property type="protein sequence ID" value="EEN52507.1"/>
    <property type="molecule type" value="Genomic_DNA"/>
</dbReference>
<dbReference type="eggNOG" id="KOG0614">
    <property type="taxonomic scope" value="Eukaryota"/>
</dbReference>
<dbReference type="Pfam" id="PF16808">
    <property type="entry name" value="PKcGMP_CC"/>
    <property type="match status" value="1"/>
</dbReference>
<proteinExistence type="predicted"/>
<protein>
    <recommendedName>
        <fullName evidence="3">cGMP-dependent protein kinase N-terminal coiled-coil domain-containing protein</fullName>
    </recommendedName>
</protein>
<keyword evidence="2" id="KW-0472">Membrane</keyword>
<sequence length="300" mass="34141">MAHRYQAEMGSLLEMQKLLKKKDEKIRELQVQLERKDAEIVELKTKLDKYQSVFKPGMAAMSGTAGPAAVRRRAQGISAEPQSMKTLQDVTKQKFKKYIKSKRMALKDTRIWYVGNAVLIFLLLAWYQGFDVSQPSLMGRPCLTPSSLSGHLISANDDLICIIDFGGVGLCLGLEPLRTADLVRIAMGTLRDLQRALQEKIEELRERDELIDELELELEEKDQLIQRLQSELDKYRSVLRPATQKVGRAKRQAISAEPTSFSEISSTKTESYVKTATSRILRFHALGINQSRTHLLLRFF</sequence>
<organism>
    <name type="scientific">Branchiostoma floridae</name>
    <name type="common">Florida lancelet</name>
    <name type="synonym">Amphioxus</name>
    <dbReference type="NCBI Taxonomy" id="7739"/>
    <lineage>
        <taxon>Eukaryota</taxon>
        <taxon>Metazoa</taxon>
        <taxon>Chordata</taxon>
        <taxon>Cephalochordata</taxon>
        <taxon>Leptocardii</taxon>
        <taxon>Amphioxiformes</taxon>
        <taxon>Branchiostomatidae</taxon>
        <taxon>Branchiostoma</taxon>
    </lineage>
</organism>
<dbReference type="InterPro" id="IPR031831">
    <property type="entry name" value="PKcGMP_CC"/>
</dbReference>
<accession>C3Z4R8</accession>
<feature type="coiled-coil region" evidence="1">
    <location>
        <begin position="12"/>
        <end position="53"/>
    </location>
</feature>
<dbReference type="AlphaFoldDB" id="C3Z4R8"/>
<feature type="coiled-coil region" evidence="1">
    <location>
        <begin position="187"/>
        <end position="238"/>
    </location>
</feature>